<sequence>MLSPQPSQPPPVPYYPGPPTQEGKVTYWNLFLETSPNEDNQHEFRVFLDNAVNKYDMKVAASIIRLAQSFKCSEEFFISIAGPQGGHRMFVESVLETVPDLEDAKGEEWDRAYEEAFPFGHTAQGILYGKLYGLNNRSGCQRSNWRTRSSRQ</sequence>
<gene>
    <name evidence="1" type="ORF">N7496_005439</name>
</gene>
<name>A0A9W9SHD4_9EURO</name>
<dbReference type="GeneID" id="81437547"/>
<protein>
    <submittedName>
        <fullName evidence="1">Uncharacterized protein</fullName>
    </submittedName>
</protein>
<comment type="caution">
    <text evidence="1">The sequence shown here is derived from an EMBL/GenBank/DDBJ whole genome shotgun (WGS) entry which is preliminary data.</text>
</comment>
<dbReference type="Proteomes" id="UP001147782">
    <property type="component" value="Unassembled WGS sequence"/>
</dbReference>
<dbReference type="RefSeq" id="XP_056556893.1">
    <property type="nucleotide sequence ID" value="XM_056698368.1"/>
</dbReference>
<reference evidence="1" key="1">
    <citation type="submission" date="2022-11" db="EMBL/GenBank/DDBJ databases">
        <authorList>
            <person name="Petersen C."/>
        </authorList>
    </citation>
    <scope>NUCLEOTIDE SEQUENCE</scope>
    <source>
        <strain evidence="1">IBT 29864</strain>
    </source>
</reference>
<accession>A0A9W9SHD4</accession>
<dbReference type="EMBL" id="JAPZBS010000004">
    <property type="protein sequence ID" value="KAJ5378030.1"/>
    <property type="molecule type" value="Genomic_DNA"/>
</dbReference>
<keyword evidence="2" id="KW-1185">Reference proteome</keyword>
<organism evidence="1 2">
    <name type="scientific">Penicillium cataractarum</name>
    <dbReference type="NCBI Taxonomy" id="2100454"/>
    <lineage>
        <taxon>Eukaryota</taxon>
        <taxon>Fungi</taxon>
        <taxon>Dikarya</taxon>
        <taxon>Ascomycota</taxon>
        <taxon>Pezizomycotina</taxon>
        <taxon>Eurotiomycetes</taxon>
        <taxon>Eurotiomycetidae</taxon>
        <taxon>Eurotiales</taxon>
        <taxon>Aspergillaceae</taxon>
        <taxon>Penicillium</taxon>
    </lineage>
</organism>
<evidence type="ECO:0000313" key="2">
    <source>
        <dbReference type="Proteomes" id="UP001147782"/>
    </source>
</evidence>
<evidence type="ECO:0000313" key="1">
    <source>
        <dbReference type="EMBL" id="KAJ5378030.1"/>
    </source>
</evidence>
<dbReference type="AlphaFoldDB" id="A0A9W9SHD4"/>
<reference evidence="1" key="2">
    <citation type="journal article" date="2023" name="IMA Fungus">
        <title>Comparative genomic study of the Penicillium genus elucidates a diverse pangenome and 15 lateral gene transfer events.</title>
        <authorList>
            <person name="Petersen C."/>
            <person name="Sorensen T."/>
            <person name="Nielsen M.R."/>
            <person name="Sondergaard T.E."/>
            <person name="Sorensen J.L."/>
            <person name="Fitzpatrick D.A."/>
            <person name="Frisvad J.C."/>
            <person name="Nielsen K.L."/>
        </authorList>
    </citation>
    <scope>NUCLEOTIDE SEQUENCE</scope>
    <source>
        <strain evidence="1">IBT 29864</strain>
    </source>
</reference>
<proteinExistence type="predicted"/>